<dbReference type="EMBL" id="LN609303">
    <property type="protein sequence ID" value="CEF57316.1"/>
    <property type="molecule type" value="Genomic_DNA"/>
</dbReference>
<protein>
    <submittedName>
        <fullName evidence="1">Uncharacterized protein</fullName>
    </submittedName>
</protein>
<reference evidence="2" key="1">
    <citation type="submission" date="2014-09" db="EMBL/GenBank/DDBJ databases">
        <authorList>
            <person name="Illeghems K.G."/>
        </authorList>
    </citation>
    <scope>NUCLEOTIDE SEQUENCE [LARGE SCALE GENOMIC DNA]</scope>
    <source>
        <strain evidence="2">LMG 23848T</strain>
        <plasmid evidence="2">1P</plasmid>
    </source>
</reference>
<dbReference type="Proteomes" id="UP000068250">
    <property type="component" value="Plasmid 1P"/>
</dbReference>
<evidence type="ECO:0000313" key="2">
    <source>
        <dbReference type="Proteomes" id="UP000068250"/>
    </source>
</evidence>
<sequence>MKEKDNNAHTDRHHSILERCTLEHARRCAGKRATGSPDLGVDCSVRQGLERA</sequence>
<proteinExistence type="predicted"/>
<evidence type="ECO:0000313" key="1">
    <source>
        <dbReference type="EMBL" id="CEF57316.1"/>
    </source>
</evidence>
<geneLocation type="plasmid" evidence="2">
    <name>1P</name>
</geneLocation>
<accession>A0A0U5F6B3</accession>
<gene>
    <name evidence="1" type="ORF">AGA_1P2</name>
</gene>
<name>A0A0U5F6B3_9PROT</name>
<dbReference type="AlphaFoldDB" id="A0A0U5F6B3"/>
<organism evidence="1 2">
    <name type="scientific">Acetobacter ghanensis</name>
    <dbReference type="NCBI Taxonomy" id="431306"/>
    <lineage>
        <taxon>Bacteria</taxon>
        <taxon>Pseudomonadati</taxon>
        <taxon>Pseudomonadota</taxon>
        <taxon>Alphaproteobacteria</taxon>
        <taxon>Acetobacterales</taxon>
        <taxon>Acetobacteraceae</taxon>
        <taxon>Acetobacter</taxon>
    </lineage>
</organism>